<protein>
    <submittedName>
        <fullName evidence="3">General secretion pathway protein GspB</fullName>
    </submittedName>
</protein>
<evidence type="ECO:0000256" key="1">
    <source>
        <dbReference type="SAM" id="MobiDB-lite"/>
    </source>
</evidence>
<comment type="caution">
    <text evidence="3">The sequence shown here is derived from an EMBL/GenBank/DDBJ whole genome shotgun (WGS) entry which is preliminary data.</text>
</comment>
<dbReference type="Proteomes" id="UP001157138">
    <property type="component" value="Unassembled WGS sequence"/>
</dbReference>
<reference evidence="4" key="1">
    <citation type="journal article" date="2019" name="Int. J. Syst. Evol. Microbiol.">
        <title>The Global Catalogue of Microorganisms (GCM) 10K type strain sequencing project: providing services to taxonomists for standard genome sequencing and annotation.</title>
        <authorList>
            <consortium name="The Broad Institute Genomics Platform"/>
            <consortium name="The Broad Institute Genome Sequencing Center for Infectious Disease"/>
            <person name="Wu L."/>
            <person name="Ma J."/>
        </authorList>
    </citation>
    <scope>NUCLEOTIDE SEQUENCE [LARGE SCALE GENOMIC DNA]</scope>
    <source>
        <strain evidence="4">NBRC 108723</strain>
    </source>
</reference>
<sequence length="250" mass="27953">MSKVLQALEHSEQHHQTFKMFDSGQATIDTSKTRTIPSWLLATLIGAPALASGVLGIYQNYADQLAVWQTSNQPKSQVQHMPFQYQTLVYPSFGALRESSALLPLLSASPQLSEQTPRSNLASSSQEEKVATSTENDTLLEDLDLSGLPPELALRVESALENRDDFNQSNSSDLALNAREWQGKLPPLNFQTHVYSSNPNKRWVKVNGTEYREGDWINDNIQLQHIDSQHSIISFNGTEIQVPALYDWQG</sequence>
<keyword evidence="4" id="KW-1185">Reference proteome</keyword>
<gene>
    <name evidence="3" type="ORF">GCM10007938_19460</name>
</gene>
<evidence type="ECO:0000313" key="4">
    <source>
        <dbReference type="Proteomes" id="UP001157138"/>
    </source>
</evidence>
<evidence type="ECO:0000313" key="3">
    <source>
        <dbReference type="EMBL" id="GLT18168.1"/>
    </source>
</evidence>
<dbReference type="InterPro" id="IPR032389">
    <property type="entry name" value="GspB_C"/>
</dbReference>
<feature type="compositionally biased region" description="Polar residues" evidence="1">
    <location>
        <begin position="116"/>
        <end position="125"/>
    </location>
</feature>
<feature type="domain" description="Type II secretion system protein GspB C-terminal" evidence="2">
    <location>
        <begin position="185"/>
        <end position="244"/>
    </location>
</feature>
<proteinExistence type="predicted"/>
<dbReference type="Pfam" id="PF16537">
    <property type="entry name" value="T2SSB"/>
    <property type="match status" value="1"/>
</dbReference>
<feature type="region of interest" description="Disordered" evidence="1">
    <location>
        <begin position="113"/>
        <end position="138"/>
    </location>
</feature>
<accession>A0ABQ6EY86</accession>
<organism evidence="3 4">
    <name type="scientific">Vibrio zhanjiangensis</name>
    <dbReference type="NCBI Taxonomy" id="1046128"/>
    <lineage>
        <taxon>Bacteria</taxon>
        <taxon>Pseudomonadati</taxon>
        <taxon>Pseudomonadota</taxon>
        <taxon>Gammaproteobacteria</taxon>
        <taxon>Vibrionales</taxon>
        <taxon>Vibrionaceae</taxon>
        <taxon>Vibrio</taxon>
    </lineage>
</organism>
<name>A0ABQ6EY86_9VIBR</name>
<evidence type="ECO:0000259" key="2">
    <source>
        <dbReference type="Pfam" id="PF16537"/>
    </source>
</evidence>
<dbReference type="EMBL" id="BSPW01000036">
    <property type="protein sequence ID" value="GLT18168.1"/>
    <property type="molecule type" value="Genomic_DNA"/>
</dbReference>